<feature type="region of interest" description="Disordered" evidence="1">
    <location>
        <begin position="1"/>
        <end position="26"/>
    </location>
</feature>
<name>A0A0D3FBG0_9ORYZ</name>
<evidence type="ECO:0000313" key="3">
    <source>
        <dbReference type="Proteomes" id="UP000026960"/>
    </source>
</evidence>
<sequence>MVGGDRSCGSGGRPLELRTQRPDQPLTSFLLPIDRAMAVAAAPPTMAASPSSSAVCYKRVLRSISA</sequence>
<protein>
    <submittedName>
        <fullName evidence="2">Uncharacterized protein</fullName>
    </submittedName>
</protein>
<evidence type="ECO:0000313" key="2">
    <source>
        <dbReference type="EnsemblPlants" id="OBART02G35450.1"/>
    </source>
</evidence>
<dbReference type="Gramene" id="OBART02G35450.1">
    <property type="protein sequence ID" value="OBART02G35450.1"/>
    <property type="gene ID" value="OBART02G35450"/>
</dbReference>
<dbReference type="PaxDb" id="65489-OBART02G35450.1"/>
<proteinExistence type="predicted"/>
<keyword evidence="3" id="KW-1185">Reference proteome</keyword>
<reference evidence="2" key="2">
    <citation type="submission" date="2015-03" db="UniProtKB">
        <authorList>
            <consortium name="EnsemblPlants"/>
        </authorList>
    </citation>
    <scope>IDENTIFICATION</scope>
</reference>
<reference evidence="2" key="1">
    <citation type="journal article" date="2009" name="Rice">
        <title>De Novo Next Generation Sequencing of Plant Genomes.</title>
        <authorList>
            <person name="Rounsley S."/>
            <person name="Marri P.R."/>
            <person name="Yu Y."/>
            <person name="He R."/>
            <person name="Sisneros N."/>
            <person name="Goicoechea J.L."/>
            <person name="Lee S.J."/>
            <person name="Angelova A."/>
            <person name="Kudrna D."/>
            <person name="Luo M."/>
            <person name="Affourtit J."/>
            <person name="Desany B."/>
            <person name="Knight J."/>
            <person name="Niazi F."/>
            <person name="Egholm M."/>
            <person name="Wing R.A."/>
        </authorList>
    </citation>
    <scope>NUCLEOTIDE SEQUENCE [LARGE SCALE GENOMIC DNA]</scope>
    <source>
        <strain evidence="2">cv. IRGC 105608</strain>
    </source>
</reference>
<organism evidence="2">
    <name type="scientific">Oryza barthii</name>
    <dbReference type="NCBI Taxonomy" id="65489"/>
    <lineage>
        <taxon>Eukaryota</taxon>
        <taxon>Viridiplantae</taxon>
        <taxon>Streptophyta</taxon>
        <taxon>Embryophyta</taxon>
        <taxon>Tracheophyta</taxon>
        <taxon>Spermatophyta</taxon>
        <taxon>Magnoliopsida</taxon>
        <taxon>Liliopsida</taxon>
        <taxon>Poales</taxon>
        <taxon>Poaceae</taxon>
        <taxon>BOP clade</taxon>
        <taxon>Oryzoideae</taxon>
        <taxon>Oryzeae</taxon>
        <taxon>Oryzinae</taxon>
        <taxon>Oryza</taxon>
    </lineage>
</organism>
<evidence type="ECO:0000256" key="1">
    <source>
        <dbReference type="SAM" id="MobiDB-lite"/>
    </source>
</evidence>
<accession>A0A0D3FBG0</accession>
<dbReference type="Proteomes" id="UP000026960">
    <property type="component" value="Chromosome 2"/>
</dbReference>
<dbReference type="EnsemblPlants" id="OBART02G35450.1">
    <property type="protein sequence ID" value="OBART02G35450.1"/>
    <property type="gene ID" value="OBART02G35450"/>
</dbReference>
<dbReference type="HOGENOM" id="CLU_2835172_0_0_1"/>
<dbReference type="AlphaFoldDB" id="A0A0D3FBG0"/>